<comment type="caution">
    <text evidence="10">The sequence shown here is derived from an EMBL/GenBank/DDBJ whole genome shotgun (WGS) entry which is preliminary data.</text>
</comment>
<dbReference type="PANTHER" id="PTHR35011:SF2">
    <property type="entry name" value="2,3-DIKETO-L-GULONATE TRAP TRANSPORTER SMALL PERMEASE PROTEIN YIAM"/>
    <property type="match status" value="1"/>
</dbReference>
<keyword evidence="11" id="KW-1185">Reference proteome</keyword>
<feature type="transmembrane region" description="Helical" evidence="8">
    <location>
        <begin position="121"/>
        <end position="144"/>
    </location>
</feature>
<protein>
    <submittedName>
        <fullName evidence="10">TRAP transporter small permease</fullName>
    </submittedName>
</protein>
<reference evidence="10 11" key="1">
    <citation type="submission" date="2021-06" db="EMBL/GenBank/DDBJ databases">
        <title>New haloarchaea isolates fom saline soil.</title>
        <authorList>
            <person name="Duran-Viseras A."/>
            <person name="Sanchez-Porro C.S."/>
            <person name="Ventosa A."/>
        </authorList>
    </citation>
    <scope>NUCLEOTIDE SEQUENCE [LARGE SCALE GENOMIC DNA]</scope>
    <source>
        <strain evidence="10 11">JCM 183640</strain>
    </source>
</reference>
<evidence type="ECO:0000256" key="7">
    <source>
        <dbReference type="ARBA" id="ARBA00023136"/>
    </source>
</evidence>
<dbReference type="PANTHER" id="PTHR35011">
    <property type="entry name" value="2,3-DIKETO-L-GULONATE TRAP TRANSPORTER SMALL PERMEASE PROTEIN YIAM"/>
    <property type="match status" value="1"/>
</dbReference>
<dbReference type="GO" id="GO:0015740">
    <property type="term" value="P:C4-dicarboxylate transport"/>
    <property type="evidence" value="ECO:0007669"/>
    <property type="project" value="TreeGrafter"/>
</dbReference>
<dbReference type="EMBL" id="JAHQXF010000002">
    <property type="protein sequence ID" value="MBV0925166.1"/>
    <property type="molecule type" value="Genomic_DNA"/>
</dbReference>
<accession>A0A8J8C444</accession>
<dbReference type="GO" id="GO:0022857">
    <property type="term" value="F:transmembrane transporter activity"/>
    <property type="evidence" value="ECO:0007669"/>
    <property type="project" value="TreeGrafter"/>
</dbReference>
<evidence type="ECO:0000256" key="5">
    <source>
        <dbReference type="ARBA" id="ARBA00022692"/>
    </source>
</evidence>
<evidence type="ECO:0000313" key="11">
    <source>
        <dbReference type="Proteomes" id="UP000766550"/>
    </source>
</evidence>
<evidence type="ECO:0000256" key="6">
    <source>
        <dbReference type="ARBA" id="ARBA00022989"/>
    </source>
</evidence>
<evidence type="ECO:0000256" key="2">
    <source>
        <dbReference type="ARBA" id="ARBA00022448"/>
    </source>
</evidence>
<evidence type="ECO:0000256" key="1">
    <source>
        <dbReference type="ARBA" id="ARBA00004429"/>
    </source>
</evidence>
<dbReference type="InterPro" id="IPR007387">
    <property type="entry name" value="TRAP_DctQ"/>
</dbReference>
<name>A0A8J8C444_9EURY</name>
<sequence>MNENLERYLLLSFYVYIIAIIGVEVFRRFVLNNASLWGEETARYMFIYLTWIGASWGINERLHIRIDILHQYVSERVTGMLYILGDLVTLAFVVVAIRWTIPQLQTQLQFGAVSEALRVDMIYFQVAIPLGMSLIAVRVLQALYRDVQDVREGRPVYKGEELFS</sequence>
<keyword evidence="5 8" id="KW-0812">Transmembrane</keyword>
<keyword evidence="4" id="KW-0997">Cell inner membrane</keyword>
<proteinExistence type="predicted"/>
<dbReference type="InterPro" id="IPR055348">
    <property type="entry name" value="DctQ"/>
</dbReference>
<gene>
    <name evidence="10" type="ORF">KTS45_13255</name>
</gene>
<comment type="subcellular location">
    <subcellularLocation>
        <location evidence="1">Cell inner membrane</location>
        <topology evidence="1">Multi-pass membrane protein</topology>
    </subcellularLocation>
</comment>
<dbReference type="GO" id="GO:0005886">
    <property type="term" value="C:plasma membrane"/>
    <property type="evidence" value="ECO:0007669"/>
    <property type="project" value="UniProtKB-SubCell"/>
</dbReference>
<evidence type="ECO:0000256" key="4">
    <source>
        <dbReference type="ARBA" id="ARBA00022519"/>
    </source>
</evidence>
<keyword evidence="7 8" id="KW-0472">Membrane</keyword>
<keyword evidence="2" id="KW-0813">Transport</keyword>
<evidence type="ECO:0000259" key="9">
    <source>
        <dbReference type="Pfam" id="PF04290"/>
    </source>
</evidence>
<evidence type="ECO:0000256" key="8">
    <source>
        <dbReference type="SAM" id="Phobius"/>
    </source>
</evidence>
<dbReference type="Proteomes" id="UP000766550">
    <property type="component" value="Unassembled WGS sequence"/>
</dbReference>
<keyword evidence="3" id="KW-1003">Cell membrane</keyword>
<feature type="domain" description="Tripartite ATP-independent periplasmic transporters DctQ component" evidence="9">
    <location>
        <begin position="17"/>
        <end position="148"/>
    </location>
</feature>
<dbReference type="AlphaFoldDB" id="A0A8J8C444"/>
<feature type="transmembrane region" description="Helical" evidence="8">
    <location>
        <begin position="80"/>
        <end position="101"/>
    </location>
</feature>
<feature type="transmembrane region" description="Helical" evidence="8">
    <location>
        <begin position="42"/>
        <end position="59"/>
    </location>
</feature>
<keyword evidence="6 8" id="KW-1133">Transmembrane helix</keyword>
<evidence type="ECO:0000256" key="3">
    <source>
        <dbReference type="ARBA" id="ARBA00022475"/>
    </source>
</evidence>
<dbReference type="Pfam" id="PF04290">
    <property type="entry name" value="DctQ"/>
    <property type="match status" value="1"/>
</dbReference>
<evidence type="ECO:0000313" key="10">
    <source>
        <dbReference type="EMBL" id="MBV0925166.1"/>
    </source>
</evidence>
<feature type="transmembrane region" description="Helical" evidence="8">
    <location>
        <begin position="7"/>
        <end position="30"/>
    </location>
</feature>
<organism evidence="10 11">
    <name type="scientific">Haloarcula limicola</name>
    <dbReference type="NCBI Taxonomy" id="1429915"/>
    <lineage>
        <taxon>Archaea</taxon>
        <taxon>Methanobacteriati</taxon>
        <taxon>Methanobacteriota</taxon>
        <taxon>Stenosarchaea group</taxon>
        <taxon>Halobacteria</taxon>
        <taxon>Halobacteriales</taxon>
        <taxon>Haloarculaceae</taxon>
        <taxon>Haloarcula</taxon>
    </lineage>
</organism>